<evidence type="ECO:0000313" key="1">
    <source>
        <dbReference type="EMBL" id="XBX74808.1"/>
    </source>
</evidence>
<dbReference type="EMBL" id="CP158367">
    <property type="protein sequence ID" value="XBX74808.1"/>
    <property type="molecule type" value="Genomic_DNA"/>
</dbReference>
<name>A0AAU7VL82_9FIRM</name>
<dbReference type="Pfam" id="PF09551">
    <property type="entry name" value="Spore_II_R"/>
    <property type="match status" value="1"/>
</dbReference>
<dbReference type="InterPro" id="IPR014202">
    <property type="entry name" value="Spore_II_R"/>
</dbReference>
<gene>
    <name evidence="1" type="primary">spoIIR</name>
    <name evidence="1" type="ORF">PRVXT_002867</name>
</gene>
<protein>
    <submittedName>
        <fullName evidence="1">Stage II sporulation protein R</fullName>
    </submittedName>
</protein>
<dbReference type="AlphaFoldDB" id="A0AAU7VL82"/>
<dbReference type="NCBIfam" id="TIGR02837">
    <property type="entry name" value="spore_II_R"/>
    <property type="match status" value="1"/>
</dbReference>
<reference evidence="1" key="1">
    <citation type="journal article" date="2013" name="Extremophiles">
        <title>Proteinivorax tanatarense gen. nov., sp. nov., an anaerobic, haloalkaliphilic, proteolytic bacterium isolated from a decaying algal bloom, and proposal of Proteinivoraceae fam. nov.</title>
        <authorList>
            <person name="Kevbrin V."/>
            <person name="Boltyanskaya Y."/>
            <person name="Zhilina T."/>
            <person name="Kolganova T."/>
            <person name="Lavrentjeva E."/>
            <person name="Kuznetsov B."/>
        </authorList>
    </citation>
    <scope>NUCLEOTIDE SEQUENCE</scope>
    <source>
        <strain evidence="1">Z-910T</strain>
    </source>
</reference>
<proteinExistence type="predicted"/>
<dbReference type="RefSeq" id="WP_350343557.1">
    <property type="nucleotide sequence ID" value="NZ_CP158367.1"/>
</dbReference>
<accession>A0AAU7VL82</accession>
<sequence length="200" mass="22619">MGKFVRVLTLTLAVVLIIVSNSYGYNIKNDEVIRLHVLANSNSAEDQFIKYQVRDEIIKNFSSELANINCPKQLEAFIEKNIKQITKKADNILKKNGFSYSAEVSTGKFNFPSRMYLDEVYPAGDYQAVKVELGEGAGDNWWCVMFPPLCFVGEANSPQNEAEKKQTTLKDKDENNEIEYSIKIIDIFKSLLGKITNISS</sequence>
<reference evidence="1" key="2">
    <citation type="submission" date="2024-06" db="EMBL/GenBank/DDBJ databases">
        <authorList>
            <person name="Petrova K.O."/>
            <person name="Toshchakov S.V."/>
            <person name="Boltjanskaja Y.V."/>
            <person name="Kevbrin V."/>
        </authorList>
    </citation>
    <scope>NUCLEOTIDE SEQUENCE</scope>
    <source>
        <strain evidence="1">Z-910T</strain>
    </source>
</reference>
<organism evidence="1">
    <name type="scientific">Proteinivorax tanatarense</name>
    <dbReference type="NCBI Taxonomy" id="1260629"/>
    <lineage>
        <taxon>Bacteria</taxon>
        <taxon>Bacillati</taxon>
        <taxon>Bacillota</taxon>
        <taxon>Clostridia</taxon>
        <taxon>Eubacteriales</taxon>
        <taxon>Proteinivoracaceae</taxon>
        <taxon>Proteinivorax</taxon>
    </lineage>
</organism>